<dbReference type="GO" id="GO:0005576">
    <property type="term" value="C:extracellular region"/>
    <property type="evidence" value="ECO:0007669"/>
    <property type="project" value="UniProtKB-SubCell"/>
</dbReference>
<dbReference type="Pfam" id="PF05730">
    <property type="entry name" value="CFEM"/>
    <property type="match status" value="1"/>
</dbReference>
<evidence type="ECO:0000259" key="11">
    <source>
        <dbReference type="Pfam" id="PF05730"/>
    </source>
</evidence>
<evidence type="ECO:0000256" key="9">
    <source>
        <dbReference type="SAM" id="MobiDB-lite"/>
    </source>
</evidence>
<name>A0A8H7ATU3_9EURO</name>
<dbReference type="GO" id="GO:0098552">
    <property type="term" value="C:side of membrane"/>
    <property type="evidence" value="ECO:0007669"/>
    <property type="project" value="UniProtKB-KW"/>
</dbReference>
<keyword evidence="7" id="KW-1015">Disulfide bond</keyword>
<evidence type="ECO:0000256" key="7">
    <source>
        <dbReference type="ARBA" id="ARBA00023157"/>
    </source>
</evidence>
<keyword evidence="5" id="KW-0472">Membrane</keyword>
<evidence type="ECO:0000313" key="12">
    <source>
        <dbReference type="EMBL" id="KAF7514259.1"/>
    </source>
</evidence>
<dbReference type="EMBL" id="JAACFV010000001">
    <property type="protein sequence ID" value="KAF7514259.1"/>
    <property type="molecule type" value="Genomic_DNA"/>
</dbReference>
<feature type="signal peptide" evidence="10">
    <location>
        <begin position="1"/>
        <end position="19"/>
    </location>
</feature>
<comment type="similarity">
    <text evidence="3">Belongs to the RBT5 family.</text>
</comment>
<dbReference type="AlphaFoldDB" id="A0A8H7ATU3"/>
<sequence>MIRVIGLGFAACFWPLVLGQVGVSDCALPCLADVTGTTCAPTQWSCLCPSSIYIDRLNACVHRACAAADSQQGQLAGSAFIYSSRHASSLIIATFGAIANICQIYGLLPTASPEANAASTMGLAGTVSIVGVSTTSTAPAASIAPTSNVAPPTDTAIPPALIISTSSVAVRTESDISPPTSASSPSASNATGTESTRNSVPASSIPIQVAESTEVASSTESSSAAAIPSGSATLISFNEYAACGGALLVGLLVEHV</sequence>
<evidence type="ECO:0000256" key="8">
    <source>
        <dbReference type="ARBA" id="ARBA00023288"/>
    </source>
</evidence>
<dbReference type="OrthoDB" id="4161288at2759"/>
<keyword evidence="4" id="KW-0964">Secreted</keyword>
<keyword evidence="8" id="KW-0449">Lipoprotein</keyword>
<feature type="domain" description="CFEM" evidence="11">
    <location>
        <begin position="23"/>
        <end position="73"/>
    </location>
</feature>
<keyword evidence="5" id="KW-0336">GPI-anchor</keyword>
<gene>
    <name evidence="12" type="ORF">GJ744_000029</name>
</gene>
<evidence type="ECO:0000256" key="10">
    <source>
        <dbReference type="SAM" id="SignalP"/>
    </source>
</evidence>
<reference evidence="12" key="1">
    <citation type="submission" date="2020-02" db="EMBL/GenBank/DDBJ databases">
        <authorList>
            <person name="Palmer J.M."/>
        </authorList>
    </citation>
    <scope>NUCLEOTIDE SEQUENCE</scope>
    <source>
        <strain evidence="12">EPUS1.4</strain>
        <tissue evidence="12">Thallus</tissue>
    </source>
</reference>
<evidence type="ECO:0000256" key="2">
    <source>
        <dbReference type="ARBA" id="ARBA00004613"/>
    </source>
</evidence>
<evidence type="ECO:0000313" key="13">
    <source>
        <dbReference type="Proteomes" id="UP000606974"/>
    </source>
</evidence>
<feature type="compositionally biased region" description="Polar residues" evidence="9">
    <location>
        <begin position="194"/>
        <end position="205"/>
    </location>
</feature>
<keyword evidence="13" id="KW-1185">Reference proteome</keyword>
<dbReference type="InterPro" id="IPR008427">
    <property type="entry name" value="Extracellular_membr_CFEM_dom"/>
</dbReference>
<evidence type="ECO:0000256" key="1">
    <source>
        <dbReference type="ARBA" id="ARBA00004589"/>
    </source>
</evidence>
<protein>
    <recommendedName>
        <fullName evidence="11">CFEM domain-containing protein</fullName>
    </recommendedName>
</protein>
<organism evidence="12 13">
    <name type="scientific">Endocarpon pusillum</name>
    <dbReference type="NCBI Taxonomy" id="364733"/>
    <lineage>
        <taxon>Eukaryota</taxon>
        <taxon>Fungi</taxon>
        <taxon>Dikarya</taxon>
        <taxon>Ascomycota</taxon>
        <taxon>Pezizomycotina</taxon>
        <taxon>Eurotiomycetes</taxon>
        <taxon>Chaetothyriomycetidae</taxon>
        <taxon>Verrucariales</taxon>
        <taxon>Verrucariaceae</taxon>
        <taxon>Endocarpon</taxon>
    </lineage>
</organism>
<evidence type="ECO:0000256" key="4">
    <source>
        <dbReference type="ARBA" id="ARBA00022525"/>
    </source>
</evidence>
<comment type="subcellular location">
    <subcellularLocation>
        <location evidence="1">Membrane</location>
        <topology evidence="1">Lipid-anchor</topology>
        <topology evidence="1">GPI-anchor</topology>
    </subcellularLocation>
    <subcellularLocation>
        <location evidence="2">Secreted</location>
    </subcellularLocation>
</comment>
<proteinExistence type="inferred from homology"/>
<accession>A0A8H7ATU3</accession>
<evidence type="ECO:0000256" key="3">
    <source>
        <dbReference type="ARBA" id="ARBA00010031"/>
    </source>
</evidence>
<evidence type="ECO:0000256" key="5">
    <source>
        <dbReference type="ARBA" id="ARBA00022622"/>
    </source>
</evidence>
<feature type="chain" id="PRO_5034410437" description="CFEM domain-containing protein" evidence="10">
    <location>
        <begin position="20"/>
        <end position="256"/>
    </location>
</feature>
<keyword evidence="5" id="KW-0325">Glycoprotein</keyword>
<dbReference type="Proteomes" id="UP000606974">
    <property type="component" value="Unassembled WGS sequence"/>
</dbReference>
<feature type="region of interest" description="Disordered" evidence="9">
    <location>
        <begin position="173"/>
        <end position="205"/>
    </location>
</feature>
<keyword evidence="6 10" id="KW-0732">Signal</keyword>
<evidence type="ECO:0000256" key="6">
    <source>
        <dbReference type="ARBA" id="ARBA00022729"/>
    </source>
</evidence>
<feature type="compositionally biased region" description="Low complexity" evidence="9">
    <location>
        <begin position="177"/>
        <end position="193"/>
    </location>
</feature>
<comment type="caution">
    <text evidence="12">The sequence shown here is derived from an EMBL/GenBank/DDBJ whole genome shotgun (WGS) entry which is preliminary data.</text>
</comment>